<name>A0A9D2NWE0_9FIRM</name>
<dbReference type="PANTHER" id="PTHR43727:SF2">
    <property type="entry name" value="GROUP IV DECARBOXYLASE"/>
    <property type="match status" value="1"/>
</dbReference>
<dbReference type="SUPFAM" id="SSF51419">
    <property type="entry name" value="PLP-binding barrel"/>
    <property type="match status" value="1"/>
</dbReference>
<dbReference type="AlphaFoldDB" id="A0A9D2NWE0"/>
<comment type="cofactor">
    <cofactor evidence="1">
        <name>pyridoxal 5'-phosphate</name>
        <dbReference type="ChEBI" id="CHEBI:597326"/>
    </cofactor>
</comment>
<dbReference type="GO" id="GO:0008784">
    <property type="term" value="F:alanine racemase activity"/>
    <property type="evidence" value="ECO:0007669"/>
    <property type="project" value="UniProtKB-EC"/>
</dbReference>
<dbReference type="GO" id="GO:0009089">
    <property type="term" value="P:lysine biosynthetic process via diaminopimelate"/>
    <property type="evidence" value="ECO:0007669"/>
    <property type="project" value="TreeGrafter"/>
</dbReference>
<feature type="domain" description="Orn/DAP/Arg decarboxylase 2 N-terminal" evidence="3">
    <location>
        <begin position="41"/>
        <end position="277"/>
    </location>
</feature>
<evidence type="ECO:0000256" key="1">
    <source>
        <dbReference type="ARBA" id="ARBA00001933"/>
    </source>
</evidence>
<evidence type="ECO:0000313" key="5">
    <source>
        <dbReference type="Proteomes" id="UP000823894"/>
    </source>
</evidence>
<dbReference type="EC" id="5.1.1.1" evidence="4"/>
<evidence type="ECO:0000259" key="3">
    <source>
        <dbReference type="Pfam" id="PF02784"/>
    </source>
</evidence>
<reference evidence="4" key="1">
    <citation type="journal article" date="2021" name="PeerJ">
        <title>Extensive microbial diversity within the chicken gut microbiome revealed by metagenomics and culture.</title>
        <authorList>
            <person name="Gilroy R."/>
            <person name="Ravi A."/>
            <person name="Getino M."/>
            <person name="Pursley I."/>
            <person name="Horton D.L."/>
            <person name="Alikhan N.F."/>
            <person name="Baker D."/>
            <person name="Gharbi K."/>
            <person name="Hall N."/>
            <person name="Watson M."/>
            <person name="Adriaenssens E.M."/>
            <person name="Foster-Nyarko E."/>
            <person name="Jarju S."/>
            <person name="Secka A."/>
            <person name="Antonio M."/>
            <person name="Oren A."/>
            <person name="Chaudhuri R.R."/>
            <person name="La Ragione R."/>
            <person name="Hildebrand F."/>
            <person name="Pallen M.J."/>
        </authorList>
    </citation>
    <scope>NUCLEOTIDE SEQUENCE</scope>
    <source>
        <strain evidence="4">ChiGjej1B1-1692</strain>
    </source>
</reference>
<dbReference type="Pfam" id="PF02784">
    <property type="entry name" value="Orn_Arg_deC_N"/>
    <property type="match status" value="1"/>
</dbReference>
<keyword evidence="4" id="KW-0413">Isomerase</keyword>
<dbReference type="EMBL" id="DWWK01000189">
    <property type="protein sequence ID" value="HJC39655.1"/>
    <property type="molecule type" value="Genomic_DNA"/>
</dbReference>
<dbReference type="Proteomes" id="UP000823894">
    <property type="component" value="Unassembled WGS sequence"/>
</dbReference>
<sequence length="421" mass="46777">MEDKYAFLDPMDNEWKDVMDGMRKTEQQWGAPFYIFHENLFVRNLNLLRKCLGGDVGIAYAMKANPWLAPAAAETADYIEVSTDGELRMCRAYGIPGGRIMLDGVLRTEDMLRDALDMGVRRFGIDSVEQAWQIAEVCDELCGAGRLGADSVKLLLRLGSGGRFGMDREEAAQFIHICDKSRTVRIVGLHYYPGTQRSEAGKLKRELEYFRQSLNCLCELPGAEISEIQFGCGVGFPYFIGEKREGYTAAVDEAAGFVHELRKKFKVIYEAGRCAAASAGVYVTKVFQIKEREGKKILFCLGGTNHLRYPGGALGIRTPYIEHLCGTPSGKMSGCMICGALCNEADVLARSAAVDDGVQRGDLLVFFSAGAYSATEAPNLFLSMEMPSVLVYNKMDNVYYPQDMRCLRGHASTYRLLDDRM</sequence>
<dbReference type="InterPro" id="IPR009006">
    <property type="entry name" value="Ala_racemase/Decarboxylase_C"/>
</dbReference>
<keyword evidence="2" id="KW-0663">Pyridoxal phosphate</keyword>
<accession>A0A9D2NWE0</accession>
<evidence type="ECO:0000313" key="4">
    <source>
        <dbReference type="EMBL" id="HJC39655.1"/>
    </source>
</evidence>
<proteinExistence type="predicted"/>
<dbReference type="Gene3D" id="3.20.20.10">
    <property type="entry name" value="Alanine racemase"/>
    <property type="match status" value="1"/>
</dbReference>
<dbReference type="GO" id="GO:0008836">
    <property type="term" value="F:diaminopimelate decarboxylase activity"/>
    <property type="evidence" value="ECO:0007669"/>
    <property type="project" value="TreeGrafter"/>
</dbReference>
<reference evidence="4" key="2">
    <citation type="submission" date="2021-04" db="EMBL/GenBank/DDBJ databases">
        <authorList>
            <person name="Gilroy R."/>
        </authorList>
    </citation>
    <scope>NUCLEOTIDE SEQUENCE</scope>
    <source>
        <strain evidence="4">ChiGjej1B1-1692</strain>
    </source>
</reference>
<dbReference type="InterPro" id="IPR029066">
    <property type="entry name" value="PLP-binding_barrel"/>
</dbReference>
<comment type="caution">
    <text evidence="4">The sequence shown here is derived from an EMBL/GenBank/DDBJ whole genome shotgun (WGS) entry which is preliminary data.</text>
</comment>
<dbReference type="PANTHER" id="PTHR43727">
    <property type="entry name" value="DIAMINOPIMELATE DECARBOXYLASE"/>
    <property type="match status" value="1"/>
</dbReference>
<dbReference type="SUPFAM" id="SSF50621">
    <property type="entry name" value="Alanine racemase C-terminal domain-like"/>
    <property type="match status" value="1"/>
</dbReference>
<dbReference type="Gene3D" id="2.40.37.10">
    <property type="entry name" value="Lyase, Ornithine Decarboxylase, Chain A, domain 1"/>
    <property type="match status" value="1"/>
</dbReference>
<organism evidence="4 5">
    <name type="scientific">Candidatus Mediterraneibacter faecigallinarum</name>
    <dbReference type="NCBI Taxonomy" id="2838669"/>
    <lineage>
        <taxon>Bacteria</taxon>
        <taxon>Bacillati</taxon>
        <taxon>Bacillota</taxon>
        <taxon>Clostridia</taxon>
        <taxon>Lachnospirales</taxon>
        <taxon>Lachnospiraceae</taxon>
        <taxon>Mediterraneibacter</taxon>
    </lineage>
</organism>
<dbReference type="InterPro" id="IPR022644">
    <property type="entry name" value="De-COase2_N"/>
</dbReference>
<evidence type="ECO:0000256" key="2">
    <source>
        <dbReference type="ARBA" id="ARBA00022898"/>
    </source>
</evidence>
<gene>
    <name evidence="4" type="ORF">H9757_11440</name>
</gene>
<protein>
    <submittedName>
        <fullName evidence="4">Alanine racemase</fullName>
        <ecNumber evidence="4">5.1.1.1</ecNumber>
    </submittedName>
</protein>